<keyword evidence="3" id="KW-0805">Transcription regulation</keyword>
<evidence type="ECO:0000259" key="6">
    <source>
        <dbReference type="PROSITE" id="PS51000"/>
    </source>
</evidence>
<organism evidence="7 8">
    <name type="scientific">Niallia circulans</name>
    <name type="common">Bacillus circulans</name>
    <dbReference type="NCBI Taxonomy" id="1397"/>
    <lineage>
        <taxon>Bacteria</taxon>
        <taxon>Bacillati</taxon>
        <taxon>Bacillota</taxon>
        <taxon>Bacilli</taxon>
        <taxon>Bacillales</taxon>
        <taxon>Bacillaceae</taxon>
        <taxon>Niallia</taxon>
    </lineage>
</organism>
<dbReference type="InterPro" id="IPR037171">
    <property type="entry name" value="NagB/RpiA_transferase-like"/>
</dbReference>
<dbReference type="PROSITE" id="PS51000">
    <property type="entry name" value="HTH_DEOR_2"/>
    <property type="match status" value="1"/>
</dbReference>
<dbReference type="SMART" id="SM00420">
    <property type="entry name" value="HTH_DEOR"/>
    <property type="match status" value="1"/>
</dbReference>
<dbReference type="GO" id="GO:0003700">
    <property type="term" value="F:DNA-binding transcription factor activity"/>
    <property type="evidence" value="ECO:0007669"/>
    <property type="project" value="InterPro"/>
</dbReference>
<dbReference type="Proteomes" id="UP000319837">
    <property type="component" value="Unassembled WGS sequence"/>
</dbReference>
<evidence type="ECO:0000256" key="3">
    <source>
        <dbReference type="ARBA" id="ARBA00023015"/>
    </source>
</evidence>
<name>A0A553SSC5_NIACI</name>
<accession>A0A553SSC5</accession>
<dbReference type="Pfam" id="PF08220">
    <property type="entry name" value="HTH_DeoR"/>
    <property type="match status" value="1"/>
</dbReference>
<dbReference type="Pfam" id="PF00455">
    <property type="entry name" value="DeoRC"/>
    <property type="match status" value="1"/>
</dbReference>
<dbReference type="InterPro" id="IPR036388">
    <property type="entry name" value="WH-like_DNA-bd_sf"/>
</dbReference>
<dbReference type="SMART" id="SM01134">
    <property type="entry name" value="DeoRC"/>
    <property type="match status" value="1"/>
</dbReference>
<reference evidence="8" key="1">
    <citation type="submission" date="2018-10" db="EMBL/GenBank/DDBJ databases">
        <title>FDA dAtabase for Regulatory Grade micrObial Sequences (FDA-ARGOS): Supporting development and validation of Infectious Disease Dx tests.</title>
        <authorList>
            <person name="Minogue T."/>
            <person name="Wolcott M."/>
            <person name="Wasieloski L."/>
            <person name="Aguilar W."/>
            <person name="Moore D."/>
            <person name="Tallon L."/>
            <person name="Sadzewicz L."/>
            <person name="Sengamalay N."/>
            <person name="Ott S."/>
            <person name="Godinez A."/>
            <person name="Nagaraj S."/>
            <person name="Vavikolanu K."/>
            <person name="Vyas G."/>
            <person name="Nadendla S."/>
            <person name="George J."/>
            <person name="Sichtig H."/>
        </authorList>
    </citation>
    <scope>NUCLEOTIDE SEQUENCE [LARGE SCALE GENOMIC DNA]</scope>
    <source>
        <strain evidence="8">FDAARGOS_343</strain>
    </source>
</reference>
<dbReference type="EMBL" id="RIBP01000001">
    <property type="protein sequence ID" value="TRZ39899.1"/>
    <property type="molecule type" value="Genomic_DNA"/>
</dbReference>
<dbReference type="InterPro" id="IPR036390">
    <property type="entry name" value="WH_DNA-bd_sf"/>
</dbReference>
<dbReference type="RefSeq" id="WP_185763322.1">
    <property type="nucleotide sequence ID" value="NZ_RIBP01000001.1"/>
</dbReference>
<evidence type="ECO:0000313" key="8">
    <source>
        <dbReference type="Proteomes" id="UP000319837"/>
    </source>
</evidence>
<dbReference type="SUPFAM" id="SSF46785">
    <property type="entry name" value="Winged helix' DNA-binding domain"/>
    <property type="match status" value="1"/>
</dbReference>
<dbReference type="Gene3D" id="1.10.10.10">
    <property type="entry name" value="Winged helix-like DNA-binding domain superfamily/Winged helix DNA-binding domain"/>
    <property type="match status" value="1"/>
</dbReference>
<dbReference type="PANTHER" id="PTHR30363">
    <property type="entry name" value="HTH-TYPE TRANSCRIPTIONAL REGULATOR SRLR-RELATED"/>
    <property type="match status" value="1"/>
</dbReference>
<evidence type="ECO:0000256" key="1">
    <source>
        <dbReference type="ARBA" id="ARBA00021390"/>
    </source>
</evidence>
<proteinExistence type="predicted"/>
<gene>
    <name evidence="7" type="ORF">CEQ21_02840</name>
</gene>
<comment type="caution">
    <text evidence="7">The sequence shown here is derived from an EMBL/GenBank/DDBJ whole genome shotgun (WGS) entry which is preliminary data.</text>
</comment>
<feature type="domain" description="HTH deoR-type" evidence="6">
    <location>
        <begin position="2"/>
        <end position="57"/>
    </location>
</feature>
<protein>
    <recommendedName>
        <fullName evidence="1">Lactose phosphotransferase system repressor</fullName>
    </recommendedName>
</protein>
<evidence type="ECO:0000313" key="7">
    <source>
        <dbReference type="EMBL" id="TRZ39899.1"/>
    </source>
</evidence>
<dbReference type="AlphaFoldDB" id="A0A553SSC5"/>
<dbReference type="InterPro" id="IPR014036">
    <property type="entry name" value="DeoR-like_C"/>
</dbReference>
<keyword evidence="2" id="KW-0678">Repressor</keyword>
<keyword evidence="4" id="KW-0804">Transcription</keyword>
<dbReference type="InterPro" id="IPR050313">
    <property type="entry name" value="Carb_Metab_HTH_regulators"/>
</dbReference>
<evidence type="ECO:0000256" key="5">
    <source>
        <dbReference type="ARBA" id="ARBA00024937"/>
    </source>
</evidence>
<dbReference type="InterPro" id="IPR001034">
    <property type="entry name" value="DeoR_HTH"/>
</dbReference>
<evidence type="ECO:0000256" key="4">
    <source>
        <dbReference type="ARBA" id="ARBA00023163"/>
    </source>
</evidence>
<comment type="function">
    <text evidence="5">Repressor of the lactose catabolism operon. Galactose-6-phosphate is the inducer.</text>
</comment>
<evidence type="ECO:0000256" key="2">
    <source>
        <dbReference type="ARBA" id="ARBA00022491"/>
    </source>
</evidence>
<dbReference type="Gene3D" id="3.40.50.1360">
    <property type="match status" value="1"/>
</dbReference>
<dbReference type="PANTHER" id="PTHR30363:SF4">
    <property type="entry name" value="GLYCEROL-3-PHOSPHATE REGULON REPRESSOR"/>
    <property type="match status" value="1"/>
</dbReference>
<dbReference type="SUPFAM" id="SSF100950">
    <property type="entry name" value="NagB/RpiA/CoA transferase-like"/>
    <property type="match status" value="1"/>
</dbReference>
<sequence length="252" mass="28647">MKETRREQILSLLKKHKKLENSSLQNELFCSLSTLRRELLLLEKEGLIRRYRGGVVLEVEKNHIISTRYRENVMILEKEHIAEIASTFIGPGMSLFIDASSTAKSLLPYLAKLSNGVIITNGLKIAYELLHVTQQDTKIYMIGGEAIKDAESIVGDYGNSFLELFHIDLCILSSTGVDLTGIYEANFAQALFKKKVMRLAEQSLLLVDYTKFGKKHAYKFSDWSSFESVITNHQPSTEYLQLAKKLGVEFLY</sequence>